<gene>
    <name evidence="4" type="ORF">NIES2135_07820</name>
</gene>
<dbReference type="InterPro" id="IPR050111">
    <property type="entry name" value="C-type_lectin/snaclec_domain"/>
</dbReference>
<name>A0A1Z4JB13_LEPBY</name>
<keyword evidence="5" id="KW-1185">Reference proteome</keyword>
<dbReference type="InterPro" id="IPR013517">
    <property type="entry name" value="FG-GAP"/>
</dbReference>
<proteinExistence type="predicted"/>
<dbReference type="InterPro" id="IPR016187">
    <property type="entry name" value="CTDL_fold"/>
</dbReference>
<dbReference type="EMBL" id="AP018203">
    <property type="protein sequence ID" value="BAY53969.1"/>
    <property type="molecule type" value="Genomic_DNA"/>
</dbReference>
<feature type="domain" description="C-type lectin" evidence="3">
    <location>
        <begin position="4398"/>
        <end position="4512"/>
    </location>
</feature>
<dbReference type="InterPro" id="IPR016186">
    <property type="entry name" value="C-type_lectin-like/link_sf"/>
</dbReference>
<dbReference type="Pfam" id="PF14252">
    <property type="entry name" value="DUF4347"/>
    <property type="match status" value="1"/>
</dbReference>
<dbReference type="InterPro" id="IPR006626">
    <property type="entry name" value="PbH1"/>
</dbReference>
<dbReference type="SUPFAM" id="SSF69318">
    <property type="entry name" value="Integrin alpha N-terminal domain"/>
    <property type="match status" value="2"/>
</dbReference>
<evidence type="ECO:0000313" key="4">
    <source>
        <dbReference type="EMBL" id="BAY53969.1"/>
    </source>
</evidence>
<feature type="domain" description="C-type lectin" evidence="3">
    <location>
        <begin position="4278"/>
        <end position="4392"/>
    </location>
</feature>
<feature type="region of interest" description="Disordered" evidence="2">
    <location>
        <begin position="902"/>
        <end position="925"/>
    </location>
</feature>
<feature type="compositionally biased region" description="Low complexity" evidence="2">
    <location>
        <begin position="904"/>
        <end position="923"/>
    </location>
</feature>
<dbReference type="InterPro" id="IPR034007">
    <property type="entry name" value="CTLD_bac"/>
</dbReference>
<evidence type="ECO:0000256" key="1">
    <source>
        <dbReference type="ARBA" id="ARBA00022729"/>
    </source>
</evidence>
<evidence type="ECO:0000313" key="5">
    <source>
        <dbReference type="Proteomes" id="UP000217895"/>
    </source>
</evidence>
<organism evidence="4 5">
    <name type="scientific">Leptolyngbya boryana NIES-2135</name>
    <dbReference type="NCBI Taxonomy" id="1973484"/>
    <lineage>
        <taxon>Bacteria</taxon>
        <taxon>Bacillati</taxon>
        <taxon>Cyanobacteriota</taxon>
        <taxon>Cyanophyceae</taxon>
        <taxon>Leptolyngbyales</taxon>
        <taxon>Leptolyngbyaceae</taxon>
        <taxon>Leptolyngbya group</taxon>
        <taxon>Leptolyngbya</taxon>
    </lineage>
</organism>
<evidence type="ECO:0000259" key="3">
    <source>
        <dbReference type="PROSITE" id="PS50041"/>
    </source>
</evidence>
<dbReference type="SMART" id="SM00034">
    <property type="entry name" value="CLECT"/>
    <property type="match status" value="2"/>
</dbReference>
<dbReference type="InterPro" id="IPR001304">
    <property type="entry name" value="C-type_lectin-like"/>
</dbReference>
<dbReference type="Gene3D" id="3.10.100.10">
    <property type="entry name" value="Mannose-Binding Protein A, subunit A"/>
    <property type="match status" value="2"/>
</dbReference>
<sequence length="6115" mass="626732">MSSDFNRASFFAAQSLNQLTTFPIELQTGITHQPLWEITSRSAPSSFPLLTDSFKTRSNIGQSSAYLDFSINRAFNQTASDSFSSTPWSANTIVSGNRDRSNELFFIDSSVEDAASLLSEISPSQIVYLNASQDGVEQISEILAQRQGISAIHIIAHGDAGSLRLGNAELSGTTLDSYRTKLQAWQTSLTDNADILIYGCDVAAGEQGQAFVNQISQLTGADVAASDDLTGNAALGGDWILEFDTGTIDTTIFANIDYQHILATVSLTSGKLVYDADGSYLISNGQSAITFDYQNDLTFSLSGTDLVITENNTSGSYSETISAGTGITQVNSYSVRVALSSITSGLEIKTRSGADKVTFSSGFSSFSNVVSLKLDMGDGEDTVTANTEINTKGGAFTINGGDGSDKINFNSTVYTAGGSFSIDGEGGDDTVTVSSSVYTQGGNLSIDSNTITINAGSTLSSRNTSATDHSTGTSIGNSGTISLTGKQITIGTNGSTSSANLYSQVGTGSTYTAGNITISASETELAATVLDGTETSTATISLYKANLQGKDVKISAEADYAGEFDDTSSVGNSIIGFLDNFSLAGGAAISTAKATITVDVNTSIIAASLDASATATTNAIIQPLFSFILGAAYGKADSTAKVSIAGTVTTTGNVSISTLTDNTVDVQVITSKWSSSNVATNSTAAAAISELYSESTAEITDTAKITAGGNVSVTANTIDRNRTNAKSNNASNGTLSVAAAVSFEDGKTNALIDGNVTAVGNVTVEANQKNEDVESIFSGGSSITSGSGVRASAGISDIKDDVLSGIKSSATSALWDKLKSVVSTKSSSASSRTRGKTSSFQIGAAVAYIEDNNTVLARIGGRFDDDDTTDTTAATVTAQTGSIIVDATAEYRPDVTAISMLDNSSSSSSSTSSSSTTSSSSSSNGSFAGSAAVALGDYVNNVTAYIGNSAVVNAYKGLSVTANTLNNYSAEWGVNLVEPFTGTGAWYSKAGEFVSNLTGYLNSNLGLDEYIFDSWSQAAAKSQSKLAAAGAVTVLSLDQTSKAYIDQSAQINQNTSLRSDQQTVLVEATSVNESVHFGGNIALPGLNWNDQTNSLGFSIGGAGTKASNAIGGAVLVIDYRNDVTARIEDGVTLYADSLKVNADSETMSIDVAAAGGSADTFGFSGVGTWIYVDNTTTAQIDDGVTLVVGDNLVSGSTASLVVNAEDTSNVINIMGGVAVSESIGFGASIGFNTVDRKTRAVIGNLSDSGETDATTSITSSGNVSINAKNDGYIGSFSLASAISTGGSVTTNSDGSTTGSTTFGVGISGDVALNEVADTTEAYLRDVKVTTNSSSTVSVTANNDSEILAIGGSVALTIGNNNQSTASVGLAGSYGQNTVSQTTNAYLENTTLSNSKSLTVNATNTSEVYAVVAGGSGAANSAINVGIAGAVTINEIDNSTKAYIANSTTTISGAITVSATDDSTLHADAGGAALAIAIKPSSNAASVSAGAGLSYNDVTNMVSAYVDKSTLTASGNVAITAASTGTIDSFALGAAAAVSTNASWLAMSLSGAGAGANNDIETTISAYVTNGSSITTSNSGTISISATDDSDITADSGGYSLALSYSSVSTSGSVGVSIAENDIHNTIDAYVDKSTLTSAGAVNITAQSTAEIDALSIGGSASSSSGYLGSLSLSGAGAGTNNNIDNTISAQIKNSATVKTSNNAAVNLTATDNSTITSDAGGVSIAATLGDGSSASLSIGAAVATNQIGQAQGHTIQALVDNATISADGIVTVTAKSTATIDGLAFSGSAAASGSTGGGTISLSGSGTGIENTIKAKIAAGIQNGGKVTTDETATLTAIDDSEIIADAGAASLSIGGSTDASGAASVGVAIADNEISNTVKAYVDKGTVSAGDFNLTANSTATIENFGLAGAISVAVSSGASVSAAGAGTGVTNTLGNTIQSYIQNSSTITTTADSNNGGDLNLNAIDQSTIKSIAVGGSIAISGSSASFSMAIGAVTVENTIDNTVQSFIGQSTTDSTTISAGDDITLKAQSQLTMTENTAVAASLAAGVAPTSASFSGAGASVTTTTTNEVGAFIRNVNTSSTYNIQATGEISLAASDTSNIDPTVGSGSAVASWIGASVGVSTTDTTVNNTVQAYIDNAKVASNNDNLNLAATSNPDIDALSVATSVAASLWGGAGTGAEATATVKSTVEARIGSGSSVKGKTINVTADSTDDVATDAYGASAGMVAIGASVADSITQSTTKAHVTGATLSATNLNITSTGDGKVDAGVISIAGGVLASGSGNSADATFDSTVKAYVGDSTTISLTGNLNITATAQPDADANAFGLSVSGLVQAGYSAATAEVTPQVDAYVGSSSTISASNLTVLAQQSLPTSGDAAHTEATGAGGALFGSVNASESTATNSGQVSAYVGKNSKLTITNTASIKADADSQQTAEADGYNGGILALGANIANAESSLTTQAYLDTGVNITAKDLKIQAIGNDYNYANAVAGGGGVVSGQAALSSTNNASMAKVRIEDGDSTSGNVEINVSNAIEISADQTTKFNSKANSVNASVVGASGAFADNTVNTISKVTIGIDSDNTNQNLVINAASFTVNATQTILKAELSDETAEAGSGGVVDASAVISSTVINNATTITIGDSSTTNAYDTTISTTGEINLRASNDVSAWDETTLDSGGVISIAAAESTVKQQTNQAIVTIQDANLYSNGDITLSAKAKVTLDVTANASSYGLAGEPSAESIASTNTQNQIQLKNGAYLRSEGDVNLLAGQNANGDTNVIDVNARSNVWNYTAAPLSSAGSSDATVTLENTITIDAGAQIQTVYDTNLLTTKGEIEAVGLLKSQDSYEALIGTITGASVADIKRTDNDITATTGVTVNGTIEVSIENQETLTIDESLTLISTTTVDGVSIYPINITQKSDGVGTVTLSVEDLYSNISTYISQLQELKSTYAGDTSTVAAYTAEIAYWENQLEELGSVSQVTYIEIPDIKVKVGDIRVTGDYLKGSGVLNSPGDAKITITNGSPYYLRVNNLKIPEVEGGRILFNSTSVTSNSTINTRNTSENTANFSQVITSDNSDDALIQVENTYDPTFAVQASEFAALGVDTPEAPDLEVIGTVDNAKGTVQLINDEGSVIVYGSLNAETIDIQSGSDFVLTDDGTVFEFNPSSKVSTFQNTITISNHGLSTGDQVFYSNGTGTSIGGLSDNRSYYAIVIDSNTIKLASTEDNAFANKTYTLSSGGSQLTLTGHSLSDGDQVVYRSSNGSISATYYVDKIDNNTIKLASIYAPIFGGGFSGYVTLSSGGSLTLNSSKEIDLTSTGSGTEHSLSLTDDLGFLHVGGNPRSQLSSTATSFENGPETSGSSSVDPSSSSSITASSNVFINARYLNINGVIQSGTPDRTLTLSNSFNATISAFKSSYDSTIAAGKTPSTKYLTLSTDTDGTSIDAKYNAEENRIELDDVEIEGGYMQLVGHIISTGDGNLRVMDGFGRINITNNTNYDIAINSIDAGGSGIEGKLQIIDTAKTGANGEALMTTYTRVGSNVTVTDTSTTSGKTTTLSNTRAASYNPLANQRYTWVTGQSSITETQKTYGKSSFWGSDDLAKDPGTAIETTTMLLDETPLLEGAYIETTTNSNLYAYNREVVTTSSNQLVDQDTWTETSGWWIFKKKTYYRRDTYQQGKKTINTHSYDADSPIAVTFIGYDTGSVSITSTQDILLLNSISNKGGSTTLKSTSGYIDNLSTNGVITSNSLTLSGSKLMDLSTDVSQLQFNATGNVSITDIDGNVTIFGESYSSSGTVTLSTNGSLLSAGAGGYDIKAYTIDLTSETGSIGSSTQSLRVDSGFKTTTTIMGMVTSITATLLSTADGTSGVTLDAADNIYLKETDGDLYLVSATAGGNVNLTVSSGGLVDNNLAETIDPYSQTQLESLWSQIGLTTDRSSKSIASFKQQAEHLYETYWNYRNVKSSVNSTGQTVYTADAYNANFSYSYSDTAKTQLRAQGYSDSEIIAMAAEKTTQYQTLHTLFSGGSVTLTGDDAYMSTVITDLFKDSDFTGKNLTNISIYDPNLIAQKYNVSSSQQSSLSQGSKWSLDQLKNTVAPGLFGSVTDTQYTIEEANITAGGDVAVTASGAIGRTEGSITINNWSSIKNWATDLTEAQRLALSYAERDDITYYDAAGNKILDPKKSTAPISKVVISQKQDVDIDATGEINLTAGGNVFLGSEQDINLDQVKAGSEVRIKAAQGIVNVATTGAVNVVGGGDLVLEAGSSSVGSSTAPITIDLKDNIYYHNGKLYLLSSSATWEAAQTYAQSLGGNLVTINDATEEAWLRTTFGTTESFWIGLTDKVTEGTFAWANGETTTYRNWAPGEPNNWNGNEDYASMNYGNNRQWNDASSTATMRGIIELNVQEYNGHFYLLNPIATWEIAQTAAQAVGGNLVTINDAAEEQWLRNTFSNTESFWIGLTDKVTEGTFAWASGETTPYRNWAPGEPNNWNGNEDYVSMNYGSNRQWNDASSTATMRGIVEISSLGGSLTARAKENIYVANAIGTLNVDQVYAENIVSLSSTGAIVDANQNAEANLQSDFLTLNAISVGTRTNTLDLEMTNDSEVKLNTTQDSYLRTIDDLSVDFSGRTSGAVTITGDNSNNTITLFSSSDSLNSTLNITVDAGGGNDTLLVKPTRSGASWNFSNLTITGGGLGTIAYSNSETVKITPIAGNDSASTTEETSTIFTVLGNDINWDGFSPISISTVNGSSATVGSVVTLNSGAQVTFNANNTFTYNPNGKFDAVGAGKTATDSFTYSVKNAMGGVDTATVSITINGVNDVPIATKDNVETDEATSVTIAALSNDSDIDTGDTFTITHLNGTAITSGTTRVLASGAQVTFNTNGTFSYNPNSRFEYLGIGKTATDNFTYTISDGKGGTSTATVTLTINGINDTPVASANSATTTENSTVTIAALSNDTDIDTGDTLSITKVNGTTLTAGSSVLIGSKAKVTLNANGSLTYNPNGKFEYLGTGKTATDSFTYTISDGKGGTSTATVTLVITGVNDAPTVKADSATTNEDVSTAISVLSNDSDIDTGDTLSITQVNGSVITAGSTMTLTSGAKLTLNANGTFTYNPNGKFVTLGMGETGTDSFTYTVSDGKGGTSTATVSLKISGGTFYERTGSNNSLNGIDVGYSSNVAFADIDKDGDLDAFMGSSDGTIRYYRNTNGSFAQVTGTANPLNSVSGFSDTSISFADIDRDGDLDAFIGDGKMVLKYYQNTNGSFTQITDTSNGIADFIAPSFVDIDNDGDLDAFTGQSDGTIKFYRNTNGSFANVTGTANPFNGVDVGDSSTIAFADIDQDGDSDAFIGESDGTINYYRNTNGSFAQVTGTSNPFNGVDVGQNSTVSFVDINGDGDLDAFIGEFDGNINYFENTNTPPVAVNDSVTMNEDTTTTISALSNDSDANAADTMTITRVNGTTIASGSTVTLTSGAKVTLNTAGTFTYNPNGKFEYLGVGKSATDSFTYTISDGKGGISTATATLTITGVNDGPIAMADSATTNEDTSATLTVLSNDSDVDTGDTLNITQVNGTSITAGSTITLTSGAKVTLNSTGTFTYNPNGKFDYLGTGNSATDSFTYIISDGKGGTSTATVNLTITGVNDGPIALADSSTTNEDTSATLTVLSNDSDVDTGDTLSVTHVNGTSITSGSTITLISGAKVTLNSTGTFTYNPNGKFDYLGTGKSATDSFTYTISDGKGGTSTATATLTITGVNDGPVATADSTTTDEDTAITVTVLSNDSDVDTSDTLSITQVNGTTITAGSTITLTSGAKLTFNSNGTFTYNPNGKFSSLQMGGTGSDSFTYTISDGKGGISTAAVSLSITGLTFRERTGTSNPFNGLDVGDKATPAFADIDKDGDLDAFVGSSDGTIRYYRNTSGTFAQVTGTANPFNGIDWGDNSSISFADIDRDGDLDAFIGGSKGIIGFYRNNNGSFTSDTNPFSGLTFATGAPTFADIDGDGDLDAFITNASSSTSTTGSITFYRNTNGSFAQVTGTANPFNGMSVGVNTRYGFADIDKDGDLDMFIGDGKASIAYYRNANGSFTAQSVTANPFSNITGISENSSITFADIDGDGDSDAIVGQQDGTIKYLENK</sequence>
<dbReference type="InterPro" id="IPR025592">
    <property type="entry name" value="DUF4347"/>
</dbReference>
<keyword evidence="1" id="KW-0732">Signal</keyword>
<protein>
    <submittedName>
        <fullName evidence="4">Hemagglutinin/hemolysin-like protein</fullName>
    </submittedName>
</protein>
<reference evidence="4 5" key="1">
    <citation type="submission" date="2017-06" db="EMBL/GenBank/DDBJ databases">
        <title>Genome sequencing of cyanobaciteial culture collection at National Institute for Environmental Studies (NIES).</title>
        <authorList>
            <person name="Hirose Y."/>
            <person name="Shimura Y."/>
            <person name="Fujisawa T."/>
            <person name="Nakamura Y."/>
            <person name="Kawachi M."/>
        </authorList>
    </citation>
    <scope>NUCLEOTIDE SEQUENCE [LARGE SCALE GENOMIC DNA]</scope>
    <source>
        <strain evidence="4 5">NIES-2135</strain>
    </source>
</reference>
<dbReference type="NCBIfam" id="NF012206">
    <property type="entry name" value="LktA_tand_53"/>
    <property type="match status" value="11"/>
</dbReference>
<feature type="compositionally biased region" description="Polar residues" evidence="2">
    <location>
        <begin position="3340"/>
        <end position="3354"/>
    </location>
</feature>
<accession>A0A1Z4JB13</accession>
<feature type="compositionally biased region" description="Low complexity" evidence="2">
    <location>
        <begin position="3355"/>
        <end position="3366"/>
    </location>
</feature>
<dbReference type="Gene3D" id="2.60.40.2810">
    <property type="match status" value="1"/>
</dbReference>
<dbReference type="Pfam" id="PF17963">
    <property type="entry name" value="Big_9"/>
    <property type="match status" value="8"/>
</dbReference>
<dbReference type="PANTHER" id="PTHR22803">
    <property type="entry name" value="MANNOSE, PHOSPHOLIPASE, LECTIN RECEPTOR RELATED"/>
    <property type="match status" value="1"/>
</dbReference>
<dbReference type="Proteomes" id="UP000217895">
    <property type="component" value="Chromosome"/>
</dbReference>
<dbReference type="Gene3D" id="2.60.40.3440">
    <property type="match status" value="3"/>
</dbReference>
<dbReference type="SMART" id="SM00710">
    <property type="entry name" value="PbH1"/>
    <property type="match status" value="11"/>
</dbReference>
<dbReference type="SUPFAM" id="SSF56436">
    <property type="entry name" value="C-type lectin-like"/>
    <property type="match status" value="2"/>
</dbReference>
<dbReference type="Pfam" id="PF13517">
    <property type="entry name" value="FG-GAP_3"/>
    <property type="match status" value="4"/>
</dbReference>
<feature type="region of interest" description="Disordered" evidence="2">
    <location>
        <begin position="3340"/>
        <end position="3366"/>
    </location>
</feature>
<dbReference type="Pfam" id="PF00059">
    <property type="entry name" value="Lectin_C"/>
    <property type="match status" value="2"/>
</dbReference>
<dbReference type="PROSITE" id="PS50041">
    <property type="entry name" value="C_TYPE_LECTIN_2"/>
    <property type="match status" value="2"/>
</dbReference>
<dbReference type="InterPro" id="IPR028994">
    <property type="entry name" value="Integrin_alpha_N"/>
</dbReference>
<dbReference type="CDD" id="cd03603">
    <property type="entry name" value="CLECT_VCBS"/>
    <property type="match status" value="2"/>
</dbReference>
<dbReference type="NCBIfam" id="NF012211">
    <property type="entry name" value="tand_rpt_95"/>
    <property type="match status" value="8"/>
</dbReference>
<dbReference type="InterPro" id="IPR047881">
    <property type="entry name" value="LktA_repeat"/>
</dbReference>
<evidence type="ECO:0000256" key="2">
    <source>
        <dbReference type="SAM" id="MobiDB-lite"/>
    </source>
</evidence>